<dbReference type="InterPro" id="IPR032675">
    <property type="entry name" value="LRR_dom_sf"/>
</dbReference>
<comment type="caution">
    <text evidence="1">The sequence shown here is derived from an EMBL/GenBank/DDBJ whole genome shotgun (WGS) entry which is preliminary data.</text>
</comment>
<evidence type="ECO:0008006" key="3">
    <source>
        <dbReference type="Google" id="ProtNLM"/>
    </source>
</evidence>
<dbReference type="EMBL" id="CAJGYO010000009">
    <property type="protein sequence ID" value="CAD6253606.1"/>
    <property type="molecule type" value="Genomic_DNA"/>
</dbReference>
<proteinExistence type="predicted"/>
<dbReference type="OrthoDB" id="683024at2759"/>
<dbReference type="PANTHER" id="PTHR34223">
    <property type="entry name" value="OS11G0201299 PROTEIN"/>
    <property type="match status" value="1"/>
</dbReference>
<dbReference type="Gene3D" id="3.80.10.10">
    <property type="entry name" value="Ribonuclease Inhibitor"/>
    <property type="match status" value="1"/>
</dbReference>
<accession>A0A811Q5U9</accession>
<reference evidence="1" key="1">
    <citation type="submission" date="2020-10" db="EMBL/GenBank/DDBJ databases">
        <authorList>
            <person name="Han B."/>
            <person name="Lu T."/>
            <person name="Zhao Q."/>
            <person name="Huang X."/>
            <person name="Zhao Y."/>
        </authorList>
    </citation>
    <scope>NUCLEOTIDE SEQUENCE</scope>
</reference>
<evidence type="ECO:0000313" key="2">
    <source>
        <dbReference type="Proteomes" id="UP000604825"/>
    </source>
</evidence>
<protein>
    <recommendedName>
        <fullName evidence="3">FBD domain-containing protein</fullName>
    </recommendedName>
</protein>
<evidence type="ECO:0000313" key="1">
    <source>
        <dbReference type="EMBL" id="CAD6253606.1"/>
    </source>
</evidence>
<dbReference type="SUPFAM" id="SSF52047">
    <property type="entry name" value="RNI-like"/>
    <property type="match status" value="1"/>
</dbReference>
<sequence length="373" mass="42519">MPALRLVGPKTRFATAQDLDRFVNRLIAARGHLPLVSCEVEEAYLTWDDYAGEPEEPEPNLYFDSWIQYALACKVQVLKVDVVGCGWELIVPLISQHLRNLDVHHVYLEKDSVDFSSCPVLEELKMKECGLWVRSMSFPSLKRLFLTECSFPVDRHVSISAPGVVSLRLLQCGGKTPLLETMPVLETASIELSRYGCKDKCGGCTDESCEGCHGYPVGSYQSVLLNVLSNAINLELKDQPGVYIYKRDLECCPIFGRLKTLLLDMWCRHVDMHALVRLLQHTPILEKLTLQLCSDKNLFCAGRGERKHVRIEQSFSCPHLKEVSIECEEKLRVKDKVWQIVKILKRNGVLKEQITFKKLPRPERSYRLMAVLT</sequence>
<dbReference type="InterPro" id="IPR053197">
    <property type="entry name" value="F-box_SCFL_complex_component"/>
</dbReference>
<keyword evidence="2" id="KW-1185">Reference proteome</keyword>
<dbReference type="AlphaFoldDB" id="A0A811Q5U9"/>
<name>A0A811Q5U9_9POAL</name>
<gene>
    <name evidence="1" type="ORF">NCGR_LOCUS37230</name>
</gene>
<dbReference type="PANTHER" id="PTHR34223:SF11">
    <property type="entry name" value="F-BOX DOMAIN-CONTAINING PROTEIN"/>
    <property type="match status" value="1"/>
</dbReference>
<dbReference type="Proteomes" id="UP000604825">
    <property type="component" value="Unassembled WGS sequence"/>
</dbReference>
<organism evidence="1 2">
    <name type="scientific">Miscanthus lutarioriparius</name>
    <dbReference type="NCBI Taxonomy" id="422564"/>
    <lineage>
        <taxon>Eukaryota</taxon>
        <taxon>Viridiplantae</taxon>
        <taxon>Streptophyta</taxon>
        <taxon>Embryophyta</taxon>
        <taxon>Tracheophyta</taxon>
        <taxon>Spermatophyta</taxon>
        <taxon>Magnoliopsida</taxon>
        <taxon>Liliopsida</taxon>
        <taxon>Poales</taxon>
        <taxon>Poaceae</taxon>
        <taxon>PACMAD clade</taxon>
        <taxon>Panicoideae</taxon>
        <taxon>Andropogonodae</taxon>
        <taxon>Andropogoneae</taxon>
        <taxon>Saccharinae</taxon>
        <taxon>Miscanthus</taxon>
    </lineage>
</organism>